<dbReference type="AlphaFoldDB" id="A0A518CS10"/>
<dbReference type="GO" id="GO:0005737">
    <property type="term" value="C:cytoplasm"/>
    <property type="evidence" value="ECO:0007669"/>
    <property type="project" value="TreeGrafter"/>
</dbReference>
<dbReference type="InterPro" id="IPR029052">
    <property type="entry name" value="Metallo-depent_PP-like"/>
</dbReference>
<comment type="cofactor">
    <cofactor evidence="2">
        <name>a divalent metal cation</name>
        <dbReference type="ChEBI" id="CHEBI:60240"/>
    </cofactor>
</comment>
<dbReference type="Pfam" id="PF12850">
    <property type="entry name" value="Metallophos_2"/>
    <property type="match status" value="1"/>
</dbReference>
<evidence type="ECO:0000313" key="4">
    <source>
        <dbReference type="EMBL" id="QDU82011.1"/>
    </source>
</evidence>
<dbReference type="InterPro" id="IPR050126">
    <property type="entry name" value="Ap4A_hydrolase"/>
</dbReference>
<evidence type="ECO:0000256" key="1">
    <source>
        <dbReference type="ARBA" id="ARBA00008950"/>
    </source>
</evidence>
<evidence type="ECO:0000259" key="3">
    <source>
        <dbReference type="Pfam" id="PF12850"/>
    </source>
</evidence>
<gene>
    <name evidence="4" type="ORF">Pla110_37630</name>
</gene>
<dbReference type="NCBIfam" id="TIGR00040">
    <property type="entry name" value="yfcE"/>
    <property type="match status" value="1"/>
</dbReference>
<dbReference type="RefSeq" id="WP_144997838.1">
    <property type="nucleotide sequence ID" value="NZ_CP036281.1"/>
</dbReference>
<dbReference type="InterPro" id="IPR000979">
    <property type="entry name" value="Phosphodiesterase_MJ0936/Vps29"/>
</dbReference>
<comment type="similarity">
    <text evidence="1 2">Belongs to the metallophosphoesterase superfamily. YfcE family.</text>
</comment>
<dbReference type="InterPro" id="IPR011152">
    <property type="entry name" value="Pesterase_MJ0912"/>
</dbReference>
<keyword evidence="2" id="KW-0479">Metal-binding</keyword>
<organism evidence="4 5">
    <name type="scientific">Polystyrenella longa</name>
    <dbReference type="NCBI Taxonomy" id="2528007"/>
    <lineage>
        <taxon>Bacteria</taxon>
        <taxon>Pseudomonadati</taxon>
        <taxon>Planctomycetota</taxon>
        <taxon>Planctomycetia</taxon>
        <taxon>Planctomycetales</taxon>
        <taxon>Planctomycetaceae</taxon>
        <taxon>Polystyrenella</taxon>
    </lineage>
</organism>
<dbReference type="EC" id="3.1.4.-" evidence="2"/>
<dbReference type="PANTHER" id="PTHR42850">
    <property type="entry name" value="METALLOPHOSPHOESTERASE"/>
    <property type="match status" value="1"/>
</dbReference>
<protein>
    <recommendedName>
        <fullName evidence="2">Phosphoesterase</fullName>
        <ecNumber evidence="2">3.1.4.-</ecNumber>
    </recommendedName>
</protein>
<dbReference type="Proteomes" id="UP000317178">
    <property type="component" value="Chromosome"/>
</dbReference>
<evidence type="ECO:0000256" key="2">
    <source>
        <dbReference type="RuleBase" id="RU362039"/>
    </source>
</evidence>
<sequence length="242" mass="26956">MSRILLVADIHSNWSALSAIQEDFDACIVAGDIVDYGTNPIPCIEWVRKNATVAVRGNHDHAVAQRVAARSGAGFRALAAATRPVHWDLLRPSQMKYLARLPVMQQVEIGGLKILVVHGTPRDPMDEYLREDKSAWRNRLEGLDVDLVCVGHTHHPMYLDLGDTQVINPGSVGQPRDGDARAAYVIIENNEVMFKRVTYNIEESIKNMRVNGIDRWAIELTEQLLRSGGHPDSFRGTEADAQ</sequence>
<dbReference type="GO" id="GO:0046872">
    <property type="term" value="F:metal ion binding"/>
    <property type="evidence" value="ECO:0007669"/>
    <property type="project" value="UniProtKB-KW"/>
</dbReference>
<dbReference type="InterPro" id="IPR024654">
    <property type="entry name" value="Calcineurin-like_PHP_lpxH"/>
</dbReference>
<keyword evidence="5" id="KW-1185">Reference proteome</keyword>
<dbReference type="PIRSF" id="PIRSF000883">
    <property type="entry name" value="Pesterase_MJ0912"/>
    <property type="match status" value="1"/>
</dbReference>
<evidence type="ECO:0000313" key="5">
    <source>
        <dbReference type="Proteomes" id="UP000317178"/>
    </source>
</evidence>
<name>A0A518CS10_9PLAN</name>
<dbReference type="GO" id="GO:0016791">
    <property type="term" value="F:phosphatase activity"/>
    <property type="evidence" value="ECO:0007669"/>
    <property type="project" value="TreeGrafter"/>
</dbReference>
<reference evidence="4 5" key="1">
    <citation type="submission" date="2019-02" db="EMBL/GenBank/DDBJ databases">
        <title>Deep-cultivation of Planctomycetes and their phenomic and genomic characterization uncovers novel biology.</title>
        <authorList>
            <person name="Wiegand S."/>
            <person name="Jogler M."/>
            <person name="Boedeker C."/>
            <person name="Pinto D."/>
            <person name="Vollmers J."/>
            <person name="Rivas-Marin E."/>
            <person name="Kohn T."/>
            <person name="Peeters S.H."/>
            <person name="Heuer A."/>
            <person name="Rast P."/>
            <person name="Oberbeckmann S."/>
            <person name="Bunk B."/>
            <person name="Jeske O."/>
            <person name="Meyerdierks A."/>
            <person name="Storesund J.E."/>
            <person name="Kallscheuer N."/>
            <person name="Luecker S."/>
            <person name="Lage O.M."/>
            <person name="Pohl T."/>
            <person name="Merkel B.J."/>
            <person name="Hornburger P."/>
            <person name="Mueller R.-W."/>
            <person name="Bruemmer F."/>
            <person name="Labrenz M."/>
            <person name="Spormann A.M."/>
            <person name="Op den Camp H."/>
            <person name="Overmann J."/>
            <person name="Amann R."/>
            <person name="Jetten M.S.M."/>
            <person name="Mascher T."/>
            <person name="Medema M.H."/>
            <person name="Devos D.P."/>
            <person name="Kaster A.-K."/>
            <person name="Ovreas L."/>
            <person name="Rohde M."/>
            <person name="Galperin M.Y."/>
            <person name="Jogler C."/>
        </authorList>
    </citation>
    <scope>NUCLEOTIDE SEQUENCE [LARGE SCALE GENOMIC DNA]</scope>
    <source>
        <strain evidence="4 5">Pla110</strain>
    </source>
</reference>
<dbReference type="Gene3D" id="3.60.21.10">
    <property type="match status" value="1"/>
</dbReference>
<dbReference type="PANTHER" id="PTHR42850:SF2">
    <property type="entry name" value="BLL5683 PROTEIN"/>
    <property type="match status" value="1"/>
</dbReference>
<accession>A0A518CS10</accession>
<dbReference type="SUPFAM" id="SSF56300">
    <property type="entry name" value="Metallo-dependent phosphatases"/>
    <property type="match status" value="1"/>
</dbReference>
<feature type="domain" description="Calcineurin-like phosphoesterase" evidence="3">
    <location>
        <begin position="3"/>
        <end position="188"/>
    </location>
</feature>
<proteinExistence type="inferred from homology"/>
<dbReference type="EMBL" id="CP036281">
    <property type="protein sequence ID" value="QDU82011.1"/>
    <property type="molecule type" value="Genomic_DNA"/>
</dbReference>
<dbReference type="KEGG" id="plon:Pla110_37630"/>
<dbReference type="OrthoDB" id="9800565at2"/>